<dbReference type="SUPFAM" id="SSF54637">
    <property type="entry name" value="Thioesterase/thiol ester dehydrase-isomerase"/>
    <property type="match status" value="1"/>
</dbReference>
<dbReference type="EMBL" id="CAFBLM010000101">
    <property type="protein sequence ID" value="CAB4881069.1"/>
    <property type="molecule type" value="Genomic_DNA"/>
</dbReference>
<dbReference type="PANTHER" id="PTHR43437:SF3">
    <property type="entry name" value="HYDROXYACYL-THIOESTER DEHYDRATASE TYPE 2, MITOCHONDRIAL"/>
    <property type="match status" value="1"/>
</dbReference>
<dbReference type="InterPro" id="IPR016709">
    <property type="entry name" value="HadA-like"/>
</dbReference>
<dbReference type="Pfam" id="PF13452">
    <property type="entry name" value="FAS1_DH_region"/>
    <property type="match status" value="1"/>
</dbReference>
<evidence type="ECO:0000313" key="2">
    <source>
        <dbReference type="EMBL" id="CAB4881069.1"/>
    </source>
</evidence>
<dbReference type="AlphaFoldDB" id="A0A6J7ELQ2"/>
<reference evidence="2" key="1">
    <citation type="submission" date="2020-05" db="EMBL/GenBank/DDBJ databases">
        <authorList>
            <person name="Chiriac C."/>
            <person name="Salcher M."/>
            <person name="Ghai R."/>
            <person name="Kavagutti S V."/>
        </authorList>
    </citation>
    <scope>NUCLEOTIDE SEQUENCE</scope>
</reference>
<protein>
    <submittedName>
        <fullName evidence="2">Unannotated protein</fullName>
    </submittedName>
</protein>
<dbReference type="CDD" id="cd03441">
    <property type="entry name" value="R_hydratase_like"/>
    <property type="match status" value="1"/>
</dbReference>
<sequence>MPLDTGFVGRVYPATVPYGVCAAKIAEFADAIGDENPAYRDKSAAQALGYSDVIAPPTFANIVTLEAAYAVVHDPALGLDWTRVVHGDQRFVYERPLQAGDEITVVVTVESIRSMAGNDLIVLRGDVDTVKGERALTSYTMLVARSAEAEAESEVQP</sequence>
<accession>A0A6J7ELQ2</accession>
<dbReference type="GO" id="GO:0006633">
    <property type="term" value="P:fatty acid biosynthetic process"/>
    <property type="evidence" value="ECO:0007669"/>
    <property type="project" value="TreeGrafter"/>
</dbReference>
<dbReference type="GO" id="GO:0019171">
    <property type="term" value="F:(3R)-hydroxyacyl-[acyl-carrier-protein] dehydratase activity"/>
    <property type="evidence" value="ECO:0007669"/>
    <property type="project" value="TreeGrafter"/>
</dbReference>
<gene>
    <name evidence="2" type="ORF">UFOPK3401_01450</name>
</gene>
<name>A0A6J7ELQ2_9ZZZZ</name>
<dbReference type="Gene3D" id="3.10.129.10">
    <property type="entry name" value="Hotdog Thioesterase"/>
    <property type="match status" value="1"/>
</dbReference>
<organism evidence="2">
    <name type="scientific">freshwater metagenome</name>
    <dbReference type="NCBI Taxonomy" id="449393"/>
    <lineage>
        <taxon>unclassified sequences</taxon>
        <taxon>metagenomes</taxon>
        <taxon>ecological metagenomes</taxon>
    </lineage>
</organism>
<dbReference type="PANTHER" id="PTHR43437">
    <property type="entry name" value="HYDROXYACYL-THIOESTER DEHYDRATASE TYPE 2, MITOCHONDRIAL-RELATED"/>
    <property type="match status" value="1"/>
</dbReference>
<evidence type="ECO:0000259" key="1">
    <source>
        <dbReference type="Pfam" id="PF13452"/>
    </source>
</evidence>
<feature type="domain" description="FAS1-like dehydratase" evidence="1">
    <location>
        <begin position="7"/>
        <end position="134"/>
    </location>
</feature>
<dbReference type="PIRSF" id="PIRSF018072">
    <property type="entry name" value="UCP018072"/>
    <property type="match status" value="1"/>
</dbReference>
<dbReference type="InterPro" id="IPR050965">
    <property type="entry name" value="UPF0336/Enoyl-CoA_hydratase"/>
</dbReference>
<dbReference type="InterPro" id="IPR039569">
    <property type="entry name" value="FAS1-like_DH_region"/>
</dbReference>
<dbReference type="HAMAP" id="MF_00799">
    <property type="entry name" value="UPF0336"/>
    <property type="match status" value="1"/>
</dbReference>
<dbReference type="InterPro" id="IPR029069">
    <property type="entry name" value="HotDog_dom_sf"/>
</dbReference>
<proteinExistence type="inferred from homology"/>